<dbReference type="InterPro" id="IPR011707">
    <property type="entry name" value="Cu-oxidase-like_N"/>
</dbReference>
<keyword evidence="9" id="KW-1185">Reference proteome</keyword>
<dbReference type="PANTHER" id="PTHR11709">
    <property type="entry name" value="MULTI-COPPER OXIDASE"/>
    <property type="match status" value="1"/>
</dbReference>
<evidence type="ECO:0000259" key="5">
    <source>
        <dbReference type="Pfam" id="PF00394"/>
    </source>
</evidence>
<feature type="domain" description="Plastocyanin-like" evidence="7">
    <location>
        <begin position="64"/>
        <end position="168"/>
    </location>
</feature>
<keyword evidence="1" id="KW-0479">Metal-binding</keyword>
<dbReference type="SUPFAM" id="SSF49503">
    <property type="entry name" value="Cupredoxins"/>
    <property type="match status" value="3"/>
</dbReference>
<keyword evidence="3" id="KW-0186">Copper</keyword>
<evidence type="ECO:0000256" key="1">
    <source>
        <dbReference type="ARBA" id="ARBA00022723"/>
    </source>
</evidence>
<dbReference type="InterPro" id="IPR011706">
    <property type="entry name" value="Cu-oxidase_C"/>
</dbReference>
<dbReference type="EMBL" id="BAABLN010000026">
    <property type="protein sequence ID" value="GAA4699456.1"/>
    <property type="molecule type" value="Genomic_DNA"/>
</dbReference>
<dbReference type="RefSeq" id="WP_345311199.1">
    <property type="nucleotide sequence ID" value="NZ_BAABLN010000026.1"/>
</dbReference>
<dbReference type="InterPro" id="IPR002355">
    <property type="entry name" value="Cu_oxidase_Cu_BS"/>
</dbReference>
<evidence type="ECO:0000259" key="7">
    <source>
        <dbReference type="Pfam" id="PF07732"/>
    </source>
</evidence>
<evidence type="ECO:0000313" key="9">
    <source>
        <dbReference type="Proteomes" id="UP001501446"/>
    </source>
</evidence>
<sequence>MNTLSRRSLVVGGLGLLGSGALAACSAPSISSTAGTGSGVASAGAGQRVVAKTLTARPVRLDLGGPSVSTWAYGDSAPGPLIRATTGDRLRITVDNQLPAQTTVHWHGIALDQAADGVPRVTQDPIAAGATYTYDYTAPDPGTYFYHPHVGVQLDRALYAPLIIDDPQEPGDYDHEWILVLDDWVDGTGRTPDDILTTLTSSGEGGMDHGTMGGMTGAEGMEGMDMSSGSSEGRTGVAHGNMGAGDSPYGDDAGDVAYPHYLVNGRVPADPEVLTAKPGQRVRLRIINAAADTIFTVALGGHRMTVTHTDGFPVQPQDTHALYLGMGERYDATVTLTDGVFPFVAVPLGKEGQAMSLVRTGSGAAPSPSVRPAELDKPVLVGAELKPADSARLEAREPDVRLELAMTGQMNPYEWGFNGAPYGQHDPLEIQEGQRVRLDVANHTMMAHPLHLHGHTFALPNGLRKDTVLIAPMQSMAIDLQADNPGNWLIHCHNIYHAEAGMTTELKYRP</sequence>
<dbReference type="InterPro" id="IPR034279">
    <property type="entry name" value="CuRO_3_CopA"/>
</dbReference>
<dbReference type="PANTHER" id="PTHR11709:SF394">
    <property type="entry name" value="FI03373P-RELATED"/>
    <property type="match status" value="1"/>
</dbReference>
<evidence type="ECO:0000313" key="8">
    <source>
        <dbReference type="EMBL" id="GAA4699456.1"/>
    </source>
</evidence>
<evidence type="ECO:0000259" key="6">
    <source>
        <dbReference type="Pfam" id="PF07731"/>
    </source>
</evidence>
<accession>A0ABP8X2E2</accession>
<gene>
    <name evidence="8" type="ORF">GCM10025781_16990</name>
</gene>
<evidence type="ECO:0000256" key="4">
    <source>
        <dbReference type="SAM" id="SignalP"/>
    </source>
</evidence>
<dbReference type="CDD" id="cd13861">
    <property type="entry name" value="CuRO_1_CumA_like"/>
    <property type="match status" value="1"/>
</dbReference>
<dbReference type="Pfam" id="PF07732">
    <property type="entry name" value="Cu-oxidase_3"/>
    <property type="match status" value="1"/>
</dbReference>
<dbReference type="InterPro" id="IPR006311">
    <property type="entry name" value="TAT_signal"/>
</dbReference>
<dbReference type="InterPro" id="IPR033138">
    <property type="entry name" value="Cu_oxidase_CS"/>
</dbReference>
<dbReference type="Gene3D" id="2.60.40.420">
    <property type="entry name" value="Cupredoxins - blue copper proteins"/>
    <property type="match status" value="3"/>
</dbReference>
<feature type="domain" description="Plastocyanin-like" evidence="5">
    <location>
        <begin position="260"/>
        <end position="345"/>
    </location>
</feature>
<dbReference type="PROSITE" id="PS51257">
    <property type="entry name" value="PROKAR_LIPOPROTEIN"/>
    <property type="match status" value="1"/>
</dbReference>
<feature type="chain" id="PRO_5046577117" evidence="4">
    <location>
        <begin position="24"/>
        <end position="510"/>
    </location>
</feature>
<dbReference type="CDD" id="cd13870">
    <property type="entry name" value="CuRO_2_CopA_like_1"/>
    <property type="match status" value="1"/>
</dbReference>
<dbReference type="PROSITE" id="PS51318">
    <property type="entry name" value="TAT"/>
    <property type="match status" value="1"/>
</dbReference>
<dbReference type="PROSITE" id="PS00080">
    <property type="entry name" value="MULTICOPPER_OXIDASE2"/>
    <property type="match status" value="1"/>
</dbReference>
<dbReference type="Proteomes" id="UP001501446">
    <property type="component" value="Unassembled WGS sequence"/>
</dbReference>
<reference evidence="9" key="1">
    <citation type="journal article" date="2019" name="Int. J. Syst. Evol. Microbiol.">
        <title>The Global Catalogue of Microorganisms (GCM) 10K type strain sequencing project: providing services to taxonomists for standard genome sequencing and annotation.</title>
        <authorList>
            <consortium name="The Broad Institute Genomics Platform"/>
            <consortium name="The Broad Institute Genome Sequencing Center for Infectious Disease"/>
            <person name="Wu L."/>
            <person name="Ma J."/>
        </authorList>
    </citation>
    <scope>NUCLEOTIDE SEQUENCE [LARGE SCALE GENOMIC DNA]</scope>
    <source>
        <strain evidence="9">JCM 18958</strain>
    </source>
</reference>
<organism evidence="8 9">
    <name type="scientific">Kocuria gwangalliensis</name>
    <dbReference type="NCBI Taxonomy" id="501592"/>
    <lineage>
        <taxon>Bacteria</taxon>
        <taxon>Bacillati</taxon>
        <taxon>Actinomycetota</taxon>
        <taxon>Actinomycetes</taxon>
        <taxon>Micrococcales</taxon>
        <taxon>Micrococcaceae</taxon>
        <taxon>Kocuria</taxon>
    </lineage>
</organism>
<protein>
    <submittedName>
        <fullName evidence="8">Multicopper oxidase family protein</fullName>
    </submittedName>
</protein>
<dbReference type="InterPro" id="IPR001117">
    <property type="entry name" value="Cu-oxidase_2nd"/>
</dbReference>
<feature type="domain" description="Plastocyanin-like" evidence="6">
    <location>
        <begin position="398"/>
        <end position="508"/>
    </location>
</feature>
<name>A0ABP8X2E2_9MICC</name>
<dbReference type="PROSITE" id="PS00079">
    <property type="entry name" value="MULTICOPPER_OXIDASE1"/>
    <property type="match status" value="1"/>
</dbReference>
<proteinExistence type="predicted"/>
<dbReference type="CDD" id="cd13896">
    <property type="entry name" value="CuRO_3_CopA"/>
    <property type="match status" value="1"/>
</dbReference>
<dbReference type="InterPro" id="IPR008972">
    <property type="entry name" value="Cupredoxin"/>
</dbReference>
<dbReference type="InterPro" id="IPR045087">
    <property type="entry name" value="Cu-oxidase_fam"/>
</dbReference>
<keyword evidence="2" id="KW-0560">Oxidoreductase</keyword>
<dbReference type="Pfam" id="PF07731">
    <property type="entry name" value="Cu-oxidase_2"/>
    <property type="match status" value="1"/>
</dbReference>
<evidence type="ECO:0000256" key="3">
    <source>
        <dbReference type="ARBA" id="ARBA00023008"/>
    </source>
</evidence>
<feature type="signal peptide" evidence="4">
    <location>
        <begin position="1"/>
        <end position="23"/>
    </location>
</feature>
<comment type="caution">
    <text evidence="8">The sequence shown here is derived from an EMBL/GenBank/DDBJ whole genome shotgun (WGS) entry which is preliminary data.</text>
</comment>
<keyword evidence="4" id="KW-0732">Signal</keyword>
<dbReference type="Pfam" id="PF00394">
    <property type="entry name" value="Cu-oxidase"/>
    <property type="match status" value="1"/>
</dbReference>
<evidence type="ECO:0000256" key="2">
    <source>
        <dbReference type="ARBA" id="ARBA00023002"/>
    </source>
</evidence>